<feature type="DNA-binding region" description="H-T-H motif" evidence="2">
    <location>
        <begin position="33"/>
        <end position="52"/>
    </location>
</feature>
<evidence type="ECO:0000313" key="4">
    <source>
        <dbReference type="EMBL" id="MDQ0363031.1"/>
    </source>
</evidence>
<comment type="caution">
    <text evidence="4">The sequence shown here is derived from an EMBL/GenBank/DDBJ whole genome shotgun (WGS) entry which is preliminary data.</text>
</comment>
<keyword evidence="1 2" id="KW-0238">DNA-binding</keyword>
<dbReference type="SUPFAM" id="SSF46689">
    <property type="entry name" value="Homeodomain-like"/>
    <property type="match status" value="1"/>
</dbReference>
<dbReference type="InterPro" id="IPR009057">
    <property type="entry name" value="Homeodomain-like_sf"/>
</dbReference>
<gene>
    <name evidence="4" type="ORF">J2S15_003792</name>
</gene>
<dbReference type="Proteomes" id="UP001230220">
    <property type="component" value="Unassembled WGS sequence"/>
</dbReference>
<dbReference type="Gene3D" id="1.10.357.10">
    <property type="entry name" value="Tetracycline Repressor, domain 2"/>
    <property type="match status" value="1"/>
</dbReference>
<feature type="domain" description="HTH tetR-type" evidence="3">
    <location>
        <begin position="10"/>
        <end position="70"/>
    </location>
</feature>
<protein>
    <submittedName>
        <fullName evidence="4">AcrR family transcriptional regulator</fullName>
    </submittedName>
</protein>
<evidence type="ECO:0000313" key="5">
    <source>
        <dbReference type="Proteomes" id="UP001230220"/>
    </source>
</evidence>
<reference evidence="4 5" key="1">
    <citation type="submission" date="2023-07" db="EMBL/GenBank/DDBJ databases">
        <title>Genomic Encyclopedia of Type Strains, Phase IV (KMG-IV): sequencing the most valuable type-strain genomes for metagenomic binning, comparative biology and taxonomic classification.</title>
        <authorList>
            <person name="Goeker M."/>
        </authorList>
    </citation>
    <scope>NUCLEOTIDE SEQUENCE [LARGE SCALE GENOMIC DNA]</scope>
    <source>
        <strain evidence="4 5">DSM 16784</strain>
    </source>
</reference>
<dbReference type="InterPro" id="IPR001647">
    <property type="entry name" value="HTH_TetR"/>
</dbReference>
<keyword evidence="5" id="KW-1185">Reference proteome</keyword>
<dbReference type="Pfam" id="PF00440">
    <property type="entry name" value="TetR_N"/>
    <property type="match status" value="1"/>
</dbReference>
<evidence type="ECO:0000259" key="3">
    <source>
        <dbReference type="PROSITE" id="PS50977"/>
    </source>
</evidence>
<accession>A0ABU0E7Z9</accession>
<evidence type="ECO:0000256" key="2">
    <source>
        <dbReference type="PROSITE-ProRule" id="PRU00335"/>
    </source>
</evidence>
<dbReference type="RefSeq" id="WP_307411490.1">
    <property type="nucleotide sequence ID" value="NZ_JAUSUR010000009.1"/>
</dbReference>
<sequence length="219" mass="24972">MPKVTEEYLNEKKNFIVECTNEILKEKPLYQITMRDIIKKAGFSQGAIYRYYASIDEIYIDLINLNTNDNSLDEKVDELISSKKTEKEILFESIIAIGEYIDGLLDSVGGKTFYELIVHYGYDYEKRSTVFPKLKLKQSLEYAQTKLVEYFMNSISAGNLQSSIPVERLIKYICTSVDGISQVGAMSKVGTNNQDKALDINISEMFETLAEATINFLVE</sequence>
<proteinExistence type="predicted"/>
<organism evidence="4 5">
    <name type="scientific">Breznakia pachnodae</name>
    <dbReference type="NCBI Taxonomy" id="265178"/>
    <lineage>
        <taxon>Bacteria</taxon>
        <taxon>Bacillati</taxon>
        <taxon>Bacillota</taxon>
        <taxon>Erysipelotrichia</taxon>
        <taxon>Erysipelotrichales</taxon>
        <taxon>Erysipelotrichaceae</taxon>
        <taxon>Breznakia</taxon>
    </lineage>
</organism>
<dbReference type="EMBL" id="JAUSUR010000009">
    <property type="protein sequence ID" value="MDQ0363031.1"/>
    <property type="molecule type" value="Genomic_DNA"/>
</dbReference>
<evidence type="ECO:0000256" key="1">
    <source>
        <dbReference type="ARBA" id="ARBA00023125"/>
    </source>
</evidence>
<dbReference type="PROSITE" id="PS50977">
    <property type="entry name" value="HTH_TETR_2"/>
    <property type="match status" value="1"/>
</dbReference>
<name>A0ABU0E7Z9_9FIRM</name>